<evidence type="ECO:0000313" key="1">
    <source>
        <dbReference type="EMBL" id="RUS30234.1"/>
    </source>
</evidence>
<gene>
    <name evidence="1" type="ORF">BC938DRAFT_479689</name>
</gene>
<accession>A0A433QKE5</accession>
<dbReference type="AlphaFoldDB" id="A0A433QKE5"/>
<reference evidence="1 2" key="1">
    <citation type="journal article" date="2018" name="New Phytol.">
        <title>Phylogenomics of Endogonaceae and evolution of mycorrhizas within Mucoromycota.</title>
        <authorList>
            <person name="Chang Y."/>
            <person name="Desiro A."/>
            <person name="Na H."/>
            <person name="Sandor L."/>
            <person name="Lipzen A."/>
            <person name="Clum A."/>
            <person name="Barry K."/>
            <person name="Grigoriev I.V."/>
            <person name="Martin F.M."/>
            <person name="Stajich J.E."/>
            <person name="Smith M.E."/>
            <person name="Bonito G."/>
            <person name="Spatafora J.W."/>
        </authorList>
    </citation>
    <scope>NUCLEOTIDE SEQUENCE [LARGE SCALE GENOMIC DNA]</scope>
    <source>
        <strain evidence="1 2">AD002</strain>
    </source>
</reference>
<keyword evidence="2" id="KW-1185">Reference proteome</keyword>
<proteinExistence type="predicted"/>
<feature type="non-terminal residue" evidence="1">
    <location>
        <position position="168"/>
    </location>
</feature>
<sequence>MEEALRKARQRLKKTPISRDASDAVYLAKAAISKGEIDLLQKRVIEADLQNWLDILRDHTFKTQTIALTRDEASALVVAGKITLGEIKGVALSSVEQASLDLLQGKIDDIMRKWDFGGERAQDRRGWFVKTSRRSPKDAVIVGDRIFELYKRNWQEALDRKRKQKQEA</sequence>
<dbReference type="EMBL" id="RBNJ01004117">
    <property type="protein sequence ID" value="RUS30234.1"/>
    <property type="molecule type" value="Genomic_DNA"/>
</dbReference>
<evidence type="ECO:0000313" key="2">
    <source>
        <dbReference type="Proteomes" id="UP000274822"/>
    </source>
</evidence>
<dbReference type="Proteomes" id="UP000274822">
    <property type="component" value="Unassembled WGS sequence"/>
</dbReference>
<organism evidence="1 2">
    <name type="scientific">Jimgerdemannia flammicorona</name>
    <dbReference type="NCBI Taxonomy" id="994334"/>
    <lineage>
        <taxon>Eukaryota</taxon>
        <taxon>Fungi</taxon>
        <taxon>Fungi incertae sedis</taxon>
        <taxon>Mucoromycota</taxon>
        <taxon>Mucoromycotina</taxon>
        <taxon>Endogonomycetes</taxon>
        <taxon>Endogonales</taxon>
        <taxon>Endogonaceae</taxon>
        <taxon>Jimgerdemannia</taxon>
    </lineage>
</organism>
<protein>
    <submittedName>
        <fullName evidence="1">Uncharacterized protein</fullName>
    </submittedName>
</protein>
<comment type="caution">
    <text evidence="1">The sequence shown here is derived from an EMBL/GenBank/DDBJ whole genome shotgun (WGS) entry which is preliminary data.</text>
</comment>
<name>A0A433QKE5_9FUNG</name>